<dbReference type="EC" id="2.3.1.54" evidence="6"/>
<comment type="caution">
    <text evidence="6">The sequence shown here is derived from an EMBL/GenBank/DDBJ whole genome shotgun (WGS) entry which is preliminary data.</text>
</comment>
<feature type="modified residue" description="Glycine radical" evidence="3">
    <location>
        <position position="776"/>
    </location>
</feature>
<dbReference type="NCBIfam" id="NF043068">
    <property type="entry name" value="glycl_HYPD"/>
    <property type="match status" value="1"/>
</dbReference>
<evidence type="ECO:0000259" key="4">
    <source>
        <dbReference type="PROSITE" id="PS51149"/>
    </source>
</evidence>
<keyword evidence="6" id="KW-0670">Pyruvate</keyword>
<evidence type="ECO:0000256" key="1">
    <source>
        <dbReference type="ARBA" id="ARBA00022818"/>
    </source>
</evidence>
<evidence type="ECO:0000256" key="3">
    <source>
        <dbReference type="PROSITE-ProRule" id="PRU00493"/>
    </source>
</evidence>
<dbReference type="RefSeq" id="WP_086033485.1">
    <property type="nucleotide sequence ID" value="NZ_MDSU01000018.1"/>
</dbReference>
<dbReference type="SUPFAM" id="SSF51998">
    <property type="entry name" value="PFL-like glycyl radical enzymes"/>
    <property type="match status" value="1"/>
</dbReference>
<evidence type="ECO:0000313" key="7">
    <source>
        <dbReference type="Proteomes" id="UP000194141"/>
    </source>
</evidence>
<dbReference type="GO" id="GO:0016835">
    <property type="term" value="F:carbon-oxygen lyase activity"/>
    <property type="evidence" value="ECO:0007669"/>
    <property type="project" value="InterPro"/>
</dbReference>
<sequence>MQTSCSIVGFKQPKTLRGCTARIKKLYEQSLHAQEKISAERAMLLTEFYKKNDVDSIPLKRALAFEYILENKKVTLLDDELIVGERGEFPKATPTYPEINLHSLQDLKILNERSKVPYRVDDEVFLLYKDAIIPYWSGKTIREKIFSNMHQAWLDAFEAGVFTEFMEQRAPGHTVLGDKIYKMGMLDIIDQINETLNNSKNDPESLSKKEELHAMKIAANAIIKFANRYAKEALRIAQSEQNPTRKQELLEIARICNKVPAYKPETFYEAIQYYWFVHLGVITELNGWDSFSPGKLDMHLYPFYKKDIERGILTKQKAKELLECLWIKFNNHPAVAKVGVTAQESSTYTDFAQINLGGLGEKGNPSVNELSYLTLDVIEEMRLVQPNPSIHVSKKTPDEFIKRAIDVIKTGFGQPAIFNADSVVQELLRQGKSIEDARLGGTSGCVESGAFGKESYTLTGYFSLPKVLEITLNNGIDPLTGKQIGLKIKNFQDYSTFDEFFDAYKKQLQYFIDIKMKGSLMIEQIYAKYCPVPFLSVLIDDCIQNGKDFNAGGTRYNTCYIQGTGIGTVTDSLSSIKYLVFNTKKIEPNDLLLMLKSNFEGFEIQRQIMLNKAPKYGNDDDFADSIMQEVFDEFFKNIDGKPTYKGGTFRINMLPTTVHVYFGSKMLATPDGRLAYIPISEGISPTQGADRKGPTAVIKSASKMDHIKTGGTLLNMKFTPDLLKDQKGINALVSLIRSYFKLDGHHVQFNVVDANTLKEAQKKPQDYSDLIVRVAGYSDYFCHLNEQLQNEIIARTQHSFE</sequence>
<dbReference type="InterPro" id="IPR051215">
    <property type="entry name" value="GRE"/>
</dbReference>
<dbReference type="PROSITE" id="PS51554">
    <property type="entry name" value="PFL"/>
    <property type="match status" value="1"/>
</dbReference>
<dbReference type="PANTHER" id="PTHR43641">
    <property type="entry name" value="FORMATE ACETYLTRANSFERASE 3-RELATED"/>
    <property type="match status" value="1"/>
</dbReference>
<organism evidence="6 7">
    <name type="scientific">Desulfurella amilsii</name>
    <dbReference type="NCBI Taxonomy" id="1562698"/>
    <lineage>
        <taxon>Bacteria</taxon>
        <taxon>Pseudomonadati</taxon>
        <taxon>Campylobacterota</taxon>
        <taxon>Desulfurellia</taxon>
        <taxon>Desulfurellales</taxon>
        <taxon>Desulfurellaceae</taxon>
        <taxon>Desulfurella</taxon>
    </lineage>
</organism>
<feature type="domain" description="PFL" evidence="5">
    <location>
        <begin position="21"/>
        <end position="674"/>
    </location>
</feature>
<dbReference type="Gene3D" id="3.20.70.20">
    <property type="match status" value="1"/>
</dbReference>
<dbReference type="InterPro" id="IPR001150">
    <property type="entry name" value="Gly_radical"/>
</dbReference>
<protein>
    <submittedName>
        <fullName evidence="6">Pyruvate formate-lyase</fullName>
        <ecNumber evidence="6">2.3.1.54</ecNumber>
    </submittedName>
</protein>
<dbReference type="Pfam" id="PF02901">
    <property type="entry name" value="PFL-like"/>
    <property type="match status" value="1"/>
</dbReference>
<reference evidence="6 7" key="1">
    <citation type="journal article" date="2017" name="Front. Microbiol.">
        <title>Genome Sequence of Desulfurella amilsii Strain TR1 and Comparative Genomics of Desulfurellaceae Family.</title>
        <authorList>
            <person name="Florentino A.P."/>
            <person name="Stams A.J."/>
            <person name="Sanchez-Andrea I."/>
        </authorList>
    </citation>
    <scope>NUCLEOTIDE SEQUENCE [LARGE SCALE GENOMIC DNA]</scope>
    <source>
        <strain evidence="6 7">TR1</strain>
    </source>
</reference>
<dbReference type="CDD" id="cd01677">
    <property type="entry name" value="PFL2_DhaB_BssA"/>
    <property type="match status" value="1"/>
</dbReference>
<dbReference type="AlphaFoldDB" id="A0A1X4XUM1"/>
<dbReference type="Proteomes" id="UP000194141">
    <property type="component" value="Unassembled WGS sequence"/>
</dbReference>
<dbReference type="OrthoDB" id="9803969at2"/>
<keyword evidence="6" id="KW-0012">Acyltransferase</keyword>
<proteinExistence type="predicted"/>
<dbReference type="GO" id="GO:0008861">
    <property type="term" value="F:formate C-acetyltransferase activity"/>
    <property type="evidence" value="ECO:0007669"/>
    <property type="project" value="UniProtKB-EC"/>
</dbReference>
<accession>A0A1X4XUM1</accession>
<dbReference type="STRING" id="1562698.DESAMIL20_761"/>
<dbReference type="InterPro" id="IPR050012">
    <property type="entry name" value="Glycl_HYPD"/>
</dbReference>
<gene>
    <name evidence="6" type="ORF">DESAMIL20_761</name>
</gene>
<dbReference type="Pfam" id="PF01228">
    <property type="entry name" value="Gly_radical"/>
    <property type="match status" value="1"/>
</dbReference>
<dbReference type="EMBL" id="MDSU01000018">
    <property type="protein sequence ID" value="OSS41208.1"/>
    <property type="molecule type" value="Genomic_DNA"/>
</dbReference>
<keyword evidence="7" id="KW-1185">Reference proteome</keyword>
<evidence type="ECO:0000256" key="2">
    <source>
        <dbReference type="ARBA" id="ARBA00023239"/>
    </source>
</evidence>
<keyword evidence="2 6" id="KW-0456">Lyase</keyword>
<evidence type="ECO:0000259" key="5">
    <source>
        <dbReference type="PROSITE" id="PS51554"/>
    </source>
</evidence>
<keyword evidence="6" id="KW-0808">Transferase</keyword>
<evidence type="ECO:0000313" key="6">
    <source>
        <dbReference type="EMBL" id="OSS41208.1"/>
    </source>
</evidence>
<keyword evidence="1 3" id="KW-0556">Organic radical</keyword>
<dbReference type="GO" id="GO:0005829">
    <property type="term" value="C:cytosol"/>
    <property type="evidence" value="ECO:0007669"/>
    <property type="project" value="TreeGrafter"/>
</dbReference>
<dbReference type="InterPro" id="IPR004184">
    <property type="entry name" value="PFL_dom"/>
</dbReference>
<dbReference type="PROSITE" id="PS51149">
    <property type="entry name" value="GLY_RADICAL_2"/>
    <property type="match status" value="1"/>
</dbReference>
<dbReference type="PANTHER" id="PTHR43641:SF2">
    <property type="entry name" value="DEHYDRATASE YBIW-RELATED"/>
    <property type="match status" value="1"/>
</dbReference>
<name>A0A1X4XUM1_9BACT</name>
<feature type="domain" description="Glycine radical" evidence="4">
    <location>
        <begin position="681"/>
        <end position="801"/>
    </location>
</feature>